<organism evidence="3 4">
    <name type="scientific">Pseudoduganella buxea</name>
    <dbReference type="NCBI Taxonomy" id="1949069"/>
    <lineage>
        <taxon>Bacteria</taxon>
        <taxon>Pseudomonadati</taxon>
        <taxon>Pseudomonadota</taxon>
        <taxon>Betaproteobacteria</taxon>
        <taxon>Burkholderiales</taxon>
        <taxon>Oxalobacteraceae</taxon>
        <taxon>Telluria group</taxon>
        <taxon>Pseudoduganella</taxon>
    </lineage>
</organism>
<name>A0A6I3T415_9BURK</name>
<dbReference type="GO" id="GO:0005525">
    <property type="term" value="F:GTP binding"/>
    <property type="evidence" value="ECO:0007669"/>
    <property type="project" value="InterPro"/>
</dbReference>
<dbReference type="GO" id="GO:0003924">
    <property type="term" value="F:GTPase activity"/>
    <property type="evidence" value="ECO:0007669"/>
    <property type="project" value="InterPro"/>
</dbReference>
<keyword evidence="2" id="KW-0808">Transferase</keyword>
<dbReference type="AlphaFoldDB" id="A0A6I3T415"/>
<dbReference type="Gene3D" id="1.20.5.170">
    <property type="match status" value="1"/>
</dbReference>
<dbReference type="OrthoDB" id="9778292at2"/>
<dbReference type="EMBL" id="WNKZ01000135">
    <property type="protein sequence ID" value="MTV56149.1"/>
    <property type="molecule type" value="Genomic_DNA"/>
</dbReference>
<evidence type="ECO:0000313" key="2">
    <source>
        <dbReference type="EMBL" id="GGB95602.1"/>
    </source>
</evidence>
<dbReference type="GO" id="GO:0005737">
    <property type="term" value="C:cytoplasm"/>
    <property type="evidence" value="ECO:0007669"/>
    <property type="project" value="TreeGrafter"/>
</dbReference>
<dbReference type="Pfam" id="PF03308">
    <property type="entry name" value="MeaB"/>
    <property type="match status" value="1"/>
</dbReference>
<dbReference type="PANTHER" id="PTHR23408">
    <property type="entry name" value="METHYLMALONYL-COA MUTASE"/>
    <property type="match status" value="1"/>
</dbReference>
<evidence type="ECO:0000313" key="5">
    <source>
        <dbReference type="Proteomes" id="UP000622638"/>
    </source>
</evidence>
<keyword evidence="5" id="KW-1185">Reference proteome</keyword>
<reference evidence="5" key="2">
    <citation type="journal article" date="2019" name="Int. J. Syst. Evol. Microbiol.">
        <title>The Global Catalogue of Microorganisms (GCM) 10K type strain sequencing project: providing services to taxonomists for standard genome sequencing and annotation.</title>
        <authorList>
            <consortium name="The Broad Institute Genomics Platform"/>
            <consortium name="The Broad Institute Genome Sequencing Center for Infectious Disease"/>
            <person name="Wu L."/>
            <person name="Ma J."/>
        </authorList>
    </citation>
    <scope>NUCLEOTIDE SEQUENCE [LARGE SCALE GENOMIC DNA]</scope>
    <source>
        <strain evidence="5">CGMCC 1.15931</strain>
    </source>
</reference>
<dbReference type="Gene3D" id="1.10.287.130">
    <property type="match status" value="1"/>
</dbReference>
<sequence length="335" mass="35297">MPETCAGLGVLPAGDAAMAAGLLAGDLRSLAKAISLTESRRPDHRLRAQAMVDALLGHTGKALRVGISGVPGVGKSSFIETLGLHLLAAGHRVAVLALDPSSLLAGGSILGDKTRMEQLSRQDGAFIRPSPAGGALGGLAAHSREALLLCEAAGYDIVLVETVGVGQSEATVASMTDVLVLLQLPNAGDELQALKKGVLEVADIVVCNKADLDAGAAALASEQLRAALHLVRPRSPHWTPPVLQCSARADTGILEVWQAVCRYRDTMRAAGEFDQRRRLQALAWMWQTIEHGLRRCFDADPAVQDALPPLLDQVAHGGMAPVAAANRLLQRFQRR</sequence>
<dbReference type="Proteomes" id="UP000430634">
    <property type="component" value="Unassembled WGS sequence"/>
</dbReference>
<reference evidence="3 4" key="3">
    <citation type="submission" date="2019-11" db="EMBL/GenBank/DDBJ databases">
        <title>Type strains purchased from KCTC, JCM and DSMZ.</title>
        <authorList>
            <person name="Lu H."/>
        </authorList>
    </citation>
    <scope>NUCLEOTIDE SEQUENCE [LARGE SCALE GENOMIC DNA]</scope>
    <source>
        <strain evidence="3 4">KCTC 52429</strain>
    </source>
</reference>
<keyword evidence="2" id="KW-0418">Kinase</keyword>
<dbReference type="GO" id="GO:0016301">
    <property type="term" value="F:kinase activity"/>
    <property type="evidence" value="ECO:0007669"/>
    <property type="project" value="UniProtKB-KW"/>
</dbReference>
<reference evidence="2" key="1">
    <citation type="journal article" date="2014" name="Int. J. Syst. Evol. Microbiol.">
        <title>Complete genome of a new Firmicutes species belonging to the dominant human colonic microbiota ('Ruminococcus bicirculans') reveals two chromosomes and a selective capacity to utilize plant glucans.</title>
        <authorList>
            <consortium name="NISC Comparative Sequencing Program"/>
            <person name="Wegmann U."/>
            <person name="Louis P."/>
            <person name="Goesmann A."/>
            <person name="Henrissat B."/>
            <person name="Duncan S.H."/>
            <person name="Flint H.J."/>
        </authorList>
    </citation>
    <scope>NUCLEOTIDE SEQUENCE</scope>
    <source>
        <strain evidence="2">CGMCC 1.15931</strain>
    </source>
</reference>
<protein>
    <submittedName>
        <fullName evidence="2">ATPase/protein kinase</fullName>
    </submittedName>
    <submittedName>
        <fullName evidence="3">Methylmalonyl Co-A mutase-associated GTPase MeaB</fullName>
        <ecNumber evidence="3">3.6.5.-</ecNumber>
    </submittedName>
</protein>
<dbReference type="NCBIfam" id="TIGR00750">
    <property type="entry name" value="lao"/>
    <property type="match status" value="1"/>
</dbReference>
<evidence type="ECO:0000256" key="1">
    <source>
        <dbReference type="ARBA" id="ARBA00009625"/>
    </source>
</evidence>
<dbReference type="Gene3D" id="3.40.50.300">
    <property type="entry name" value="P-loop containing nucleotide triphosphate hydrolases"/>
    <property type="match status" value="1"/>
</dbReference>
<dbReference type="SUPFAM" id="SSF52540">
    <property type="entry name" value="P-loop containing nucleoside triphosphate hydrolases"/>
    <property type="match status" value="1"/>
</dbReference>
<keyword evidence="3" id="KW-0378">Hydrolase</keyword>
<dbReference type="PANTHER" id="PTHR23408:SF3">
    <property type="entry name" value="METHYLMALONIC ACIDURIA TYPE A PROTEIN, MITOCHONDRIAL"/>
    <property type="match status" value="1"/>
</dbReference>
<dbReference type="Proteomes" id="UP000622638">
    <property type="component" value="Unassembled WGS sequence"/>
</dbReference>
<evidence type="ECO:0000313" key="4">
    <source>
        <dbReference type="Proteomes" id="UP000430634"/>
    </source>
</evidence>
<dbReference type="InterPro" id="IPR027417">
    <property type="entry name" value="P-loop_NTPase"/>
</dbReference>
<dbReference type="NCBIfam" id="NF006958">
    <property type="entry name" value="PRK09435.1"/>
    <property type="match status" value="1"/>
</dbReference>
<gene>
    <name evidence="3" type="primary">meaB</name>
    <name evidence="2" type="ORF">GCM10011572_16960</name>
    <name evidence="3" type="ORF">GM672_25830</name>
</gene>
<comment type="caution">
    <text evidence="3">The sequence shown here is derived from an EMBL/GenBank/DDBJ whole genome shotgun (WGS) entry which is preliminary data.</text>
</comment>
<dbReference type="RefSeq" id="WP_155473388.1">
    <property type="nucleotide sequence ID" value="NZ_BMKG01000006.1"/>
</dbReference>
<evidence type="ECO:0000313" key="3">
    <source>
        <dbReference type="EMBL" id="MTV56149.1"/>
    </source>
</evidence>
<dbReference type="EMBL" id="BMKG01000006">
    <property type="protein sequence ID" value="GGB95602.1"/>
    <property type="molecule type" value="Genomic_DNA"/>
</dbReference>
<reference evidence="2" key="4">
    <citation type="submission" date="2024-05" db="EMBL/GenBank/DDBJ databases">
        <authorList>
            <person name="Sun Q."/>
            <person name="Zhou Y."/>
        </authorList>
    </citation>
    <scope>NUCLEOTIDE SEQUENCE</scope>
    <source>
        <strain evidence="2">CGMCC 1.15931</strain>
    </source>
</reference>
<dbReference type="EC" id="3.6.5.-" evidence="3"/>
<proteinExistence type="inferred from homology"/>
<dbReference type="InterPro" id="IPR005129">
    <property type="entry name" value="GTPase_ArgK"/>
</dbReference>
<accession>A0A6I3T415</accession>
<dbReference type="CDD" id="cd03114">
    <property type="entry name" value="MMAA-like"/>
    <property type="match status" value="1"/>
</dbReference>
<comment type="similarity">
    <text evidence="1">Belongs to the SIMIBI class G3E GTPase family. ArgK/MeaB subfamily.</text>
</comment>